<dbReference type="GO" id="GO:0009007">
    <property type="term" value="F:site-specific DNA-methyltransferase (adenine-specific) activity"/>
    <property type="evidence" value="ECO:0007669"/>
    <property type="project" value="UniProtKB-EC"/>
</dbReference>
<dbReference type="InterPro" id="IPR002052">
    <property type="entry name" value="DNA_methylase_N6_adenine_CS"/>
</dbReference>
<dbReference type="eggNOG" id="COG0286">
    <property type="taxonomic scope" value="Bacteria"/>
</dbReference>
<dbReference type="GO" id="GO:0032259">
    <property type="term" value="P:methylation"/>
    <property type="evidence" value="ECO:0007669"/>
    <property type="project" value="UniProtKB-KW"/>
</dbReference>
<dbReference type="EMBL" id="ABIB01000004">
    <property type="protein sequence ID" value="EDP96510.1"/>
    <property type="molecule type" value="Genomic_DNA"/>
</dbReference>
<name>A9DW49_9FLAO</name>
<protein>
    <submittedName>
        <fullName evidence="2">Putative methylase/helicase</fullName>
    </submittedName>
</protein>
<feature type="domain" description="Type II methyltransferase M.TaqI-like" evidence="1">
    <location>
        <begin position="1024"/>
        <end position="1153"/>
    </location>
</feature>
<keyword evidence="2" id="KW-0489">Methyltransferase</keyword>
<gene>
    <name evidence="2" type="ORF">KAOT1_03837</name>
</gene>
<dbReference type="InterPro" id="IPR029063">
    <property type="entry name" value="SAM-dependent_MTases_sf"/>
</dbReference>
<keyword evidence="2" id="KW-0378">Hydrolase</keyword>
<accession>A9DW49</accession>
<evidence type="ECO:0000313" key="2">
    <source>
        <dbReference type="EMBL" id="EDP96510.1"/>
    </source>
</evidence>
<evidence type="ECO:0000313" key="3">
    <source>
        <dbReference type="Proteomes" id="UP000002945"/>
    </source>
</evidence>
<reference evidence="2 3" key="1">
    <citation type="journal article" date="2011" name="J. Bacteriol.">
        <title>Genome sequence of the algicidal bacterium Kordia algicida OT-1.</title>
        <authorList>
            <person name="Lee H.S."/>
            <person name="Kang S.G."/>
            <person name="Kwon K.K."/>
            <person name="Lee J.H."/>
            <person name="Kim S.J."/>
        </authorList>
    </citation>
    <scope>NUCLEOTIDE SEQUENCE [LARGE SCALE GENOMIC DNA]</scope>
    <source>
        <strain evidence="2 3">OT-1</strain>
    </source>
</reference>
<dbReference type="SUPFAM" id="SSF53335">
    <property type="entry name" value="S-adenosyl-L-methionine-dependent methyltransferases"/>
    <property type="match status" value="1"/>
</dbReference>
<keyword evidence="2" id="KW-0347">Helicase</keyword>
<dbReference type="AlphaFoldDB" id="A9DW49"/>
<keyword evidence="3" id="KW-1185">Reference proteome</keyword>
<sequence>MRLEVKENTTSNNYELIFSELPPNNLRKALRELGFTKLQFGGQIYTISKFPVYRPFIDSLEEVINKGNYWSEVSNFPIFESTHDSINKNLYWIVTIYYKENEELKEQHYIIFELYKNAILTLAREFGKKKYGDQYKDSEILPNKLKRLARKLLQSNSIIERLKLDNQSKLEATPISNDEVSSTSDLEIESVSDVKAAPIIEEEVQSKRNKEKERSFLQIEIAKIISELEEKQGTTRHVFASIIQEITADLKQANAYSLDHDIKSSLKKSTNKYKGWLKDSGEFERNYVLEILNRLLLLLDDTTRALEVKKGALSIKSCIYINKKVIQNVLIPIDAQEPFATGQLSSYEVDKLQMNFKHLLQIKEDHLSEVSSLDLFYLAQLEKPQSYGIAIKSKKIQQEWEKTGKQRFEQLGFPTDLKYPYVSLEKGFVKILPLETIIYKTDSDQYKWWFALIHTRPITEFEKVLRVIELAIEKLEKGIKKLTKLPNDPASKSGRSSNSIDNIERMITALRSSKLVIADYLKSKEQTTLKTTQTREEQTSISPRSTIRTEMHYKLQEVIDELISMEDDLIGQQEVIIAKTIHDLETVLEIADEDVFTDELGNSIESFKNWISDLEPSIRDRSARLFNRLIAHVGGRSIPILSEKSSLVIAKDIEQYNGMVENVLVPIHAKEPFQSGKVLIDQIKGLKKDFPHLYKIKTDELHDVSALELFQLSQLPHPTNYGMQVYRSDLLQEWEHRGADGFDALGFPTDMNYPYVNIHTGYRSVTTLANALENSFEPERDRLKWWAVIEHARPIASPSKGIVIIDHLISELVIERQKYINPQTKRPKTGSENKEAYRDLSFKIERLRLSRQVITGYLDTQAVAEAVPAVENAKEALPIPKEDYIDRVVATMHLAYREGKRLTKKKIEDLQDQTGAPSLGELWEAVELSWLLWYKMIYNEPISFEARLSKMITFWNTIQPTYAYSDSSKELYKQYSTPCPIGAILAQYTGMDHAASIFEPSAGNGLLLVGAAPKKTHVNEIDTSRKKSLAFQQFKKITTDNGAHPFASDMERSFDAVVTNPPFAKWEENSFDKERIVKKYFHNNRGLKQHLRLEHLMSGLALSTMKDHGRCGIIIMGHVYFDDQGFIAKYRPFFNWLYHYYHVDAILNMNSFKLYNKQGAVAKTMLILIGGRKAVGQGVAPKQRAAPDLDKIIDTFEELWSAVKTHIKPSIHTIIKQLKIAKRK</sequence>
<dbReference type="Gene3D" id="3.40.50.150">
    <property type="entry name" value="Vaccinia Virus protein VP39"/>
    <property type="match status" value="1"/>
</dbReference>
<organism evidence="2 3">
    <name type="scientific">Kordia algicida OT-1</name>
    <dbReference type="NCBI Taxonomy" id="391587"/>
    <lineage>
        <taxon>Bacteria</taxon>
        <taxon>Pseudomonadati</taxon>
        <taxon>Bacteroidota</taxon>
        <taxon>Flavobacteriia</taxon>
        <taxon>Flavobacteriales</taxon>
        <taxon>Flavobacteriaceae</taxon>
        <taxon>Kordia</taxon>
    </lineage>
</organism>
<proteinExistence type="predicted"/>
<dbReference type="STRING" id="391587.KAOT1_03837"/>
<dbReference type="HOGENOM" id="CLU_003673_0_0_10"/>
<evidence type="ECO:0000259" key="1">
    <source>
        <dbReference type="Pfam" id="PF07669"/>
    </source>
</evidence>
<dbReference type="GO" id="GO:0006304">
    <property type="term" value="P:DNA modification"/>
    <property type="evidence" value="ECO:0007669"/>
    <property type="project" value="InterPro"/>
</dbReference>
<dbReference type="PROSITE" id="PS00092">
    <property type="entry name" value="N6_MTASE"/>
    <property type="match status" value="1"/>
</dbReference>
<dbReference type="GO" id="GO:0003676">
    <property type="term" value="F:nucleic acid binding"/>
    <property type="evidence" value="ECO:0007669"/>
    <property type="project" value="InterPro"/>
</dbReference>
<dbReference type="Proteomes" id="UP000002945">
    <property type="component" value="Unassembled WGS sequence"/>
</dbReference>
<dbReference type="RefSeq" id="WP_007093340.1">
    <property type="nucleotide sequence ID" value="NZ_CP142125.1"/>
</dbReference>
<keyword evidence="2" id="KW-0067">ATP-binding</keyword>
<dbReference type="Pfam" id="PF07669">
    <property type="entry name" value="Eco57I"/>
    <property type="match status" value="1"/>
</dbReference>
<comment type="caution">
    <text evidence="2">The sequence shown here is derived from an EMBL/GenBank/DDBJ whole genome shotgun (WGS) entry which is preliminary data.</text>
</comment>
<keyword evidence="2" id="KW-0808">Transferase</keyword>
<dbReference type="OrthoDB" id="32195at2"/>
<dbReference type="InterPro" id="IPR011639">
    <property type="entry name" value="MethylTrfase_TaqI-like_dom"/>
</dbReference>
<dbReference type="PRINTS" id="PR00507">
    <property type="entry name" value="N12N6MTFRASE"/>
</dbReference>
<dbReference type="GO" id="GO:0004386">
    <property type="term" value="F:helicase activity"/>
    <property type="evidence" value="ECO:0007669"/>
    <property type="project" value="UniProtKB-KW"/>
</dbReference>
<keyword evidence="2" id="KW-0547">Nucleotide-binding</keyword>